<evidence type="ECO:0000259" key="9">
    <source>
        <dbReference type="PROSITE" id="PS50975"/>
    </source>
</evidence>
<dbReference type="GO" id="GO:0005930">
    <property type="term" value="C:axoneme"/>
    <property type="evidence" value="ECO:0007669"/>
    <property type="project" value="TreeGrafter"/>
</dbReference>
<proteinExistence type="predicted"/>
<dbReference type="InterPro" id="IPR011761">
    <property type="entry name" value="ATP-grasp"/>
</dbReference>
<dbReference type="GO" id="GO:0005524">
    <property type="term" value="F:ATP binding"/>
    <property type="evidence" value="ECO:0007669"/>
    <property type="project" value="UniProtKB-UniRule"/>
</dbReference>
<dbReference type="FunFam" id="3.30.470.20:FF:000032">
    <property type="entry name" value="tubulin monoglycylase TTLL3 isoform X2"/>
    <property type="match status" value="1"/>
</dbReference>
<evidence type="ECO:0000313" key="10">
    <source>
        <dbReference type="Proteomes" id="UP000008854"/>
    </source>
</evidence>
<dbReference type="AlphaFoldDB" id="A0A5K4FBZ6"/>
<feature type="region of interest" description="Disordered" evidence="8">
    <location>
        <begin position="1399"/>
        <end position="1419"/>
    </location>
</feature>
<dbReference type="PROSITE" id="PS51221">
    <property type="entry name" value="TTL"/>
    <property type="match status" value="1"/>
</dbReference>
<evidence type="ECO:0000256" key="6">
    <source>
        <dbReference type="ARBA" id="ARBA00023212"/>
    </source>
</evidence>
<dbReference type="SUPFAM" id="SSF56059">
    <property type="entry name" value="Glutathione synthetase ATP-binding domain-like"/>
    <property type="match status" value="1"/>
</dbReference>
<evidence type="ECO:0000256" key="7">
    <source>
        <dbReference type="PROSITE-ProRule" id="PRU00409"/>
    </source>
</evidence>
<protein>
    <submittedName>
        <fullName evidence="11">ATP-grasp domain-containing protein</fullName>
    </submittedName>
</protein>
<dbReference type="Pfam" id="PF03133">
    <property type="entry name" value="TTL"/>
    <property type="match status" value="1"/>
</dbReference>
<evidence type="ECO:0000256" key="5">
    <source>
        <dbReference type="ARBA" id="ARBA00022840"/>
    </source>
</evidence>
<evidence type="ECO:0000256" key="2">
    <source>
        <dbReference type="ARBA" id="ARBA00022490"/>
    </source>
</evidence>
<keyword evidence="3" id="KW-0436">Ligase</keyword>
<organism evidence="10 11">
    <name type="scientific">Schistosoma mansoni</name>
    <name type="common">Blood fluke</name>
    <dbReference type="NCBI Taxonomy" id="6183"/>
    <lineage>
        <taxon>Eukaryota</taxon>
        <taxon>Metazoa</taxon>
        <taxon>Spiralia</taxon>
        <taxon>Lophotrochozoa</taxon>
        <taxon>Platyhelminthes</taxon>
        <taxon>Trematoda</taxon>
        <taxon>Digenea</taxon>
        <taxon>Strigeidida</taxon>
        <taxon>Schistosomatoidea</taxon>
        <taxon>Schistosomatidae</taxon>
        <taxon>Schistosoma</taxon>
    </lineage>
</organism>
<dbReference type="GO" id="GO:0060271">
    <property type="term" value="P:cilium assembly"/>
    <property type="evidence" value="ECO:0007669"/>
    <property type="project" value="TreeGrafter"/>
</dbReference>
<evidence type="ECO:0000313" key="11">
    <source>
        <dbReference type="WBParaSite" id="Smp_344930.2"/>
    </source>
</evidence>
<comment type="subcellular location">
    <subcellularLocation>
        <location evidence="1">Cytoplasm</location>
        <location evidence="1">Cytoskeleton</location>
    </subcellularLocation>
</comment>
<dbReference type="PANTHER" id="PTHR45870:SF2">
    <property type="entry name" value="TUBULIN MONOGLYCYLASE TTLL3"/>
    <property type="match status" value="1"/>
</dbReference>
<dbReference type="GO" id="GO:0046872">
    <property type="term" value="F:metal ion binding"/>
    <property type="evidence" value="ECO:0007669"/>
    <property type="project" value="InterPro"/>
</dbReference>
<keyword evidence="4 7" id="KW-0547">Nucleotide-binding</keyword>
<keyword evidence="2" id="KW-0963">Cytoplasm</keyword>
<keyword evidence="6" id="KW-0206">Cytoskeleton</keyword>
<dbReference type="WBParaSite" id="Smp_344930.2">
    <property type="protein sequence ID" value="Smp_344930.2"/>
    <property type="gene ID" value="Smp_344930"/>
</dbReference>
<dbReference type="Proteomes" id="UP000008854">
    <property type="component" value="Unassembled WGS sequence"/>
</dbReference>
<feature type="domain" description="ATP-grasp" evidence="9">
    <location>
        <begin position="761"/>
        <end position="810"/>
    </location>
</feature>
<keyword evidence="10" id="KW-1185">Reference proteome</keyword>
<feature type="compositionally biased region" description="Acidic residues" evidence="8">
    <location>
        <begin position="285"/>
        <end position="298"/>
    </location>
</feature>
<dbReference type="GO" id="GO:0070736">
    <property type="term" value="F:protein-glycine ligase activity, initiating"/>
    <property type="evidence" value="ECO:0007669"/>
    <property type="project" value="TreeGrafter"/>
</dbReference>
<feature type="region of interest" description="Disordered" evidence="8">
    <location>
        <begin position="52"/>
        <end position="87"/>
    </location>
</feature>
<dbReference type="InParanoid" id="A0A5K4FBZ6"/>
<keyword evidence="5 7" id="KW-0067">ATP-binding</keyword>
<dbReference type="InterPro" id="IPR051437">
    <property type="entry name" value="TTLL_monoglycylase"/>
</dbReference>
<dbReference type="GO" id="GO:0015630">
    <property type="term" value="C:microtubule cytoskeleton"/>
    <property type="evidence" value="ECO:0007669"/>
    <property type="project" value="TreeGrafter"/>
</dbReference>
<feature type="region of interest" description="Disordered" evidence="8">
    <location>
        <begin position="274"/>
        <end position="306"/>
    </location>
</feature>
<dbReference type="Gene3D" id="3.30.470.20">
    <property type="entry name" value="ATP-grasp fold, B domain"/>
    <property type="match status" value="1"/>
</dbReference>
<dbReference type="PROSITE" id="PS50975">
    <property type="entry name" value="ATP_GRASP"/>
    <property type="match status" value="1"/>
</dbReference>
<dbReference type="STRING" id="6183.A0A5K4FBZ6"/>
<reference evidence="11" key="2">
    <citation type="submission" date="2019-11" db="UniProtKB">
        <authorList>
            <consortium name="WormBaseParasite"/>
        </authorList>
    </citation>
    <scope>IDENTIFICATION</scope>
    <source>
        <strain evidence="11">Puerto Rican</strain>
    </source>
</reference>
<dbReference type="InterPro" id="IPR004344">
    <property type="entry name" value="TTL/TTLL_fam"/>
</dbReference>
<name>A0A5K4FBZ6_SCHMA</name>
<feature type="compositionally biased region" description="Low complexity" evidence="8">
    <location>
        <begin position="55"/>
        <end position="71"/>
    </location>
</feature>
<feature type="compositionally biased region" description="Low complexity" evidence="8">
    <location>
        <begin position="1399"/>
        <end position="1415"/>
    </location>
</feature>
<dbReference type="GO" id="GO:0003341">
    <property type="term" value="P:cilium movement"/>
    <property type="evidence" value="ECO:0007669"/>
    <property type="project" value="TreeGrafter"/>
</dbReference>
<evidence type="ECO:0000256" key="3">
    <source>
        <dbReference type="ARBA" id="ARBA00022598"/>
    </source>
</evidence>
<accession>A0A5K4FBZ6</accession>
<dbReference type="PANTHER" id="PTHR45870">
    <property type="entry name" value="TUBULIN MONOGLYCYLASE TTLL3"/>
    <property type="match status" value="1"/>
</dbReference>
<evidence type="ECO:0000256" key="4">
    <source>
        <dbReference type="ARBA" id="ARBA00022741"/>
    </source>
</evidence>
<reference evidence="10" key="1">
    <citation type="journal article" date="2012" name="PLoS Negl. Trop. Dis.">
        <title>A systematically improved high quality genome and transcriptome of the human blood fluke Schistosoma mansoni.</title>
        <authorList>
            <person name="Protasio A.V."/>
            <person name="Tsai I.J."/>
            <person name="Babbage A."/>
            <person name="Nichol S."/>
            <person name="Hunt M."/>
            <person name="Aslett M.A."/>
            <person name="De Silva N."/>
            <person name="Velarde G.S."/>
            <person name="Anderson T.J."/>
            <person name="Clark R.C."/>
            <person name="Davidson C."/>
            <person name="Dillon G.P."/>
            <person name="Holroyd N.E."/>
            <person name="LoVerde P.T."/>
            <person name="Lloyd C."/>
            <person name="McQuillan J."/>
            <person name="Oliveira G."/>
            <person name="Otto T.D."/>
            <person name="Parker-Manuel S.J."/>
            <person name="Quail M.A."/>
            <person name="Wilson R.A."/>
            <person name="Zerlotini A."/>
            <person name="Dunne D.W."/>
            <person name="Berriman M."/>
        </authorList>
    </citation>
    <scope>NUCLEOTIDE SEQUENCE [LARGE SCALE GENOMIC DNA]</scope>
    <source>
        <strain evidence="10">Puerto Rican</strain>
    </source>
</reference>
<evidence type="ECO:0000256" key="8">
    <source>
        <dbReference type="SAM" id="MobiDB-lite"/>
    </source>
</evidence>
<evidence type="ECO:0000256" key="1">
    <source>
        <dbReference type="ARBA" id="ARBA00004245"/>
    </source>
</evidence>
<sequence length="1496" mass="172880">MRILFRKKLTPLVTNFQVNVNNSCESYDVKTSDNLENTKSCKVEYTNSTEKDIVSDSQSSSLDDNSPSHLLPIHNNEKNNLIKGKNDENKLNEDLSCLTEPNLYEKENASNHFNNESLINTTKCLNEPKLKRHENYSLETVEKINKIISDKREFIKEVSQTHDSKLFNFPIIKNNENRLLRRIKTERHCNNVQFNIIEKNCQLSTERLKIAKDEVDEAIKSRKIFSILGPYNRIRKALRTRGWIEKFDVNIGPPGQTTQESKKTIRSITNVKTVRNSNSSSNDTTLEDSEDGDSDDDVNAVNEEKQRVQPWEEDNGYYGLLSRMVRSELPRFIWSLRKNQVDFHNLQKDQIINHHSGAPFTTKVGLCKQLRQIRWFADCNADYFFPRCFIISEEEDRQSFINDFRLTACLSIVKMIANLISDVNQLDSFVVRSNPEIVYDMNNVGETNENVNATKNSNVLEIEGSPNIDLSRENSLSFLNNTISYKKVWNINLAPSDLLNSFEIPDEIIEFSIFQCQEFLKTKYHEDLDKSSKHSFSSEYPWDKFLSWYYQIIKMPHLLVTAKHLSSHCQYLCKLLKKYCPQFDMDGVRNVWIVKPGAKSRGRGIVCHDRLDNILKIVQGSVFLTESRYIVQKYIERPLLIYKTKFDIRQWFLITDWAPLTVWWYQDCYLRFCSQEFTLNDFSESIHLCNNCIQHKYKNGPRSSKLPDENMWTWEQFQTWLTEQGQPNLWTEKIQPAMKNAVLNVLLSSQESIEPRKNCFGLYGADFLLTDNDYRIWLIEINSSPCMSPSTSVTAVYTASVLEDTLKVVLDKKYNRNSDVGRFELLYRQPFHNPSTMYTGMELYVIGSKISKPQLENTTVLRCFNKATLDFNGQSLPNPEVKVMSTIGRDKKNMSPIVLLVHERQTKSQTRKEIKPSNTGDEYERTTEIAKGMNGLLPPMKCGKFPTDNQSTMNINIDNPVKHLQSVKETRKSSRSKSCKYENELKICNVSTVLKSVKNIRYLTGLESSVCLSKYNDDISHDDNLLKSSRSESYLKSSLEELDKSRPLINCPGISSVKDSSTSNLNQSKLRLMNKGELNQYTEYETYNNTNLYSSHQSIHGKNKNSQSSSLLLPKIYKNQNSESNIKLVSLNLNRSISSNKIKRLSLKLEQHRNEKLNVDTIHNTTLSNFISTQANSIRYLHEKELSKRQSHFEKIIIDKNKQLINRPNKLPTIGKIKSASSHQSLTHQSTLIVDQLDTNYIRKIPTYKNYIDKIKLNIIQFNEGDSHLKHIHHEKSNHNKLYKHIQKRCIILRRMKKIRKSPAIRRKSLTCQSQSKLSKVLIVNQRLADTTMKDNSLMNLNEVYNCRKLKDSSDKNTNNDKNTDSILNNLNASHYDVAINSSDSITLDSNDPNEISKIITSSPKSSLKQSSTDSGFDDEISTQSKTFLPLDNLSSVTINRNNSYDKAISNGISLCSFINSSKMFVNCRNTDDTKFHRYNINDKFNLKFLSRIAND</sequence>